<evidence type="ECO:0000256" key="8">
    <source>
        <dbReference type="ARBA" id="ARBA00025100"/>
    </source>
</evidence>
<feature type="transmembrane region" description="Helical" evidence="11">
    <location>
        <begin position="72"/>
        <end position="94"/>
    </location>
</feature>
<feature type="transmembrane region" description="Helical" evidence="11">
    <location>
        <begin position="238"/>
        <end position="259"/>
    </location>
</feature>
<organism evidence="12 13">
    <name type="scientific">Erythroxylum novogranatense</name>
    <dbReference type="NCBI Taxonomy" id="1862640"/>
    <lineage>
        <taxon>Eukaryota</taxon>
        <taxon>Viridiplantae</taxon>
        <taxon>Streptophyta</taxon>
        <taxon>Embryophyta</taxon>
        <taxon>Tracheophyta</taxon>
        <taxon>Spermatophyta</taxon>
        <taxon>Magnoliopsida</taxon>
        <taxon>eudicotyledons</taxon>
        <taxon>Gunneridae</taxon>
        <taxon>Pentapetalae</taxon>
        <taxon>rosids</taxon>
        <taxon>fabids</taxon>
        <taxon>Malpighiales</taxon>
        <taxon>Erythroxylaceae</taxon>
        <taxon>Erythroxylum</taxon>
    </lineage>
</organism>
<dbReference type="GO" id="GO:0005789">
    <property type="term" value="C:endoplasmic reticulum membrane"/>
    <property type="evidence" value="ECO:0007669"/>
    <property type="project" value="UniProtKB-SubCell"/>
</dbReference>
<evidence type="ECO:0000256" key="7">
    <source>
        <dbReference type="ARBA" id="ARBA00023294"/>
    </source>
</evidence>
<evidence type="ECO:0000256" key="2">
    <source>
        <dbReference type="ARBA" id="ARBA00022448"/>
    </source>
</evidence>
<evidence type="ECO:0000256" key="11">
    <source>
        <dbReference type="SAM" id="Phobius"/>
    </source>
</evidence>
<evidence type="ECO:0000256" key="3">
    <source>
        <dbReference type="ARBA" id="ARBA00022692"/>
    </source>
</evidence>
<evidence type="ECO:0000256" key="5">
    <source>
        <dbReference type="ARBA" id="ARBA00022989"/>
    </source>
</evidence>
<feature type="transmembrane region" description="Helical" evidence="11">
    <location>
        <begin position="309"/>
        <end position="330"/>
    </location>
</feature>
<dbReference type="InterPro" id="IPR045033">
    <property type="entry name" value="PILS1/3/4/5/7"/>
</dbReference>
<dbReference type="InterPro" id="IPR004776">
    <property type="entry name" value="Mem_transp_PIN-like"/>
</dbReference>
<feature type="transmembrane region" description="Helical" evidence="11">
    <location>
        <begin position="380"/>
        <end position="401"/>
    </location>
</feature>
<dbReference type="PANTHER" id="PTHR31651:SF43">
    <property type="entry name" value="SYMPORTER, PUTATIVE-RELATED"/>
    <property type="match status" value="1"/>
</dbReference>
<comment type="function">
    <text evidence="8">Involved in cellular auxin homeostasis by regulating auxin metabolism. Regulates intracellular auxin accumulation at the endoplasmic reticulum and thus auxin availability for nuclear auxin signaling.</text>
</comment>
<feature type="transmembrane region" description="Helical" evidence="11">
    <location>
        <begin position="106"/>
        <end position="127"/>
    </location>
</feature>
<evidence type="ECO:0000256" key="9">
    <source>
        <dbReference type="ARBA" id="ARBA00025752"/>
    </source>
</evidence>
<keyword evidence="5 11" id="KW-1133">Transmembrane helix</keyword>
<dbReference type="Proteomes" id="UP001159364">
    <property type="component" value="Linkage Group LG09"/>
</dbReference>
<dbReference type="AlphaFoldDB" id="A0AAV8SV31"/>
<keyword evidence="6 11" id="KW-0472">Membrane</keyword>
<feature type="transmembrane region" description="Helical" evidence="11">
    <location>
        <begin position="279"/>
        <end position="297"/>
    </location>
</feature>
<reference evidence="12 13" key="1">
    <citation type="submission" date="2021-09" db="EMBL/GenBank/DDBJ databases">
        <title>Genomic insights and catalytic innovation underlie evolution of tropane alkaloids biosynthesis.</title>
        <authorList>
            <person name="Wang Y.-J."/>
            <person name="Tian T."/>
            <person name="Huang J.-P."/>
            <person name="Huang S.-X."/>
        </authorList>
    </citation>
    <scope>NUCLEOTIDE SEQUENCE [LARGE SCALE GENOMIC DNA]</scope>
    <source>
        <strain evidence="12">KIB-2018</strain>
        <tissue evidence="12">Leaf</tissue>
    </source>
</reference>
<keyword evidence="13" id="KW-1185">Reference proteome</keyword>
<evidence type="ECO:0000313" key="13">
    <source>
        <dbReference type="Proteomes" id="UP001159364"/>
    </source>
</evidence>
<keyword evidence="3 11" id="KW-0812">Transmembrane</keyword>
<evidence type="ECO:0000256" key="10">
    <source>
        <dbReference type="SAM" id="MobiDB-lite"/>
    </source>
</evidence>
<evidence type="ECO:0000256" key="4">
    <source>
        <dbReference type="ARBA" id="ARBA00022824"/>
    </source>
</evidence>
<proteinExistence type="inferred from homology"/>
<evidence type="ECO:0000256" key="1">
    <source>
        <dbReference type="ARBA" id="ARBA00004477"/>
    </source>
</evidence>
<comment type="subcellular location">
    <subcellularLocation>
        <location evidence="1">Endoplasmic reticulum membrane</location>
        <topology evidence="1">Multi-pass membrane protein</topology>
    </subcellularLocation>
</comment>
<feature type="region of interest" description="Disordered" evidence="10">
    <location>
        <begin position="182"/>
        <end position="216"/>
    </location>
</feature>
<sequence>MQLLSLFLVAVMPTIKLLLISATGAFLATKRIDLLGPTARNHLNNLVFYVFGPALVGSSLAKTVTIENLATLWFIGVNMLFTIIIGSILGWILVKITRTPQRLQGPVLGCCAAGNLGNLLLIIIPSLCEEKSSPFGDSTVCSTYGESYAAFSMAVLAVYVWTYVYFVIRLYSTREAKGTNNVNENELPVLPNKSGESSDILPQTNDTEAALPSTEDEGPQIASYEKVKERVKSFKLQMVLAPATIAAIVGFVIGLISPFRKAMIGKSAPLRVVFNSTDFMGQPAIPCIILIVGANLLKGLKGSGKVGVSVIIGIIAIRFVLLPILGVLIVKAAIHVEIVKSDPLYQFTLMLSYAVPPAMNIGTITQLLKVGETETSVIMLWTYGVSTIFLTLWSACFMWLVT</sequence>
<keyword evidence="4" id="KW-0256">Endoplasmic reticulum</keyword>
<feature type="compositionally biased region" description="Polar residues" evidence="10">
    <location>
        <begin position="194"/>
        <end position="207"/>
    </location>
</feature>
<name>A0AAV8SV31_9ROSI</name>
<feature type="transmembrane region" description="Helical" evidence="11">
    <location>
        <begin position="350"/>
        <end position="368"/>
    </location>
</feature>
<evidence type="ECO:0008006" key="14">
    <source>
        <dbReference type="Google" id="ProtNLM"/>
    </source>
</evidence>
<dbReference type="EMBL" id="JAIWQS010000009">
    <property type="protein sequence ID" value="KAJ8755799.1"/>
    <property type="molecule type" value="Genomic_DNA"/>
</dbReference>
<dbReference type="Pfam" id="PF03547">
    <property type="entry name" value="Mem_trans"/>
    <property type="match status" value="1"/>
</dbReference>
<evidence type="ECO:0000313" key="12">
    <source>
        <dbReference type="EMBL" id="KAJ8755799.1"/>
    </source>
</evidence>
<dbReference type="GO" id="GO:0009734">
    <property type="term" value="P:auxin-activated signaling pathway"/>
    <property type="evidence" value="ECO:0007669"/>
    <property type="project" value="UniProtKB-KW"/>
</dbReference>
<dbReference type="GO" id="GO:0080162">
    <property type="term" value="P:endoplasmic reticulum to cytosol auxin transport"/>
    <property type="evidence" value="ECO:0007669"/>
    <property type="project" value="InterPro"/>
</dbReference>
<protein>
    <recommendedName>
        <fullName evidence="14">Auxin efflux carrier family protein</fullName>
    </recommendedName>
</protein>
<dbReference type="PANTHER" id="PTHR31651">
    <property type="match status" value="1"/>
</dbReference>
<feature type="transmembrane region" description="Helical" evidence="11">
    <location>
        <begin position="147"/>
        <end position="168"/>
    </location>
</feature>
<gene>
    <name evidence="12" type="ORF">K2173_024344</name>
</gene>
<keyword evidence="7" id="KW-0927">Auxin signaling pathway</keyword>
<comment type="caution">
    <text evidence="12">The sequence shown here is derived from an EMBL/GenBank/DDBJ whole genome shotgun (WGS) entry which is preliminary data.</text>
</comment>
<evidence type="ECO:0000256" key="6">
    <source>
        <dbReference type="ARBA" id="ARBA00023136"/>
    </source>
</evidence>
<accession>A0AAV8SV31</accession>
<comment type="similarity">
    <text evidence="9">Belongs to the auxin efflux carrier (TC 2.A.69.2) family.</text>
</comment>
<feature type="transmembrane region" description="Helical" evidence="11">
    <location>
        <begin position="6"/>
        <end position="26"/>
    </location>
</feature>
<keyword evidence="2" id="KW-0813">Transport</keyword>